<feature type="region of interest" description="Disordered" evidence="1">
    <location>
        <begin position="2128"/>
        <end position="2148"/>
    </location>
</feature>
<evidence type="ECO:0000313" key="4">
    <source>
        <dbReference type="RefSeq" id="XP_030055872.1"/>
    </source>
</evidence>
<dbReference type="KEGG" id="muo:115468365"/>
<feature type="region of interest" description="Disordered" evidence="1">
    <location>
        <begin position="266"/>
        <end position="299"/>
    </location>
</feature>
<reference evidence="4" key="1">
    <citation type="submission" date="2025-08" db="UniProtKB">
        <authorList>
            <consortium name="RefSeq"/>
        </authorList>
    </citation>
    <scope>IDENTIFICATION</scope>
</reference>
<dbReference type="Proteomes" id="UP000515156">
    <property type="component" value="Chromosome 4"/>
</dbReference>
<keyword evidence="3" id="KW-1185">Reference proteome</keyword>
<dbReference type="RefSeq" id="XP_030055872.1">
    <property type="nucleotide sequence ID" value="XM_030200012.1"/>
</dbReference>
<feature type="region of interest" description="Disordered" evidence="1">
    <location>
        <begin position="2415"/>
        <end position="2445"/>
    </location>
</feature>
<proteinExistence type="predicted"/>
<dbReference type="GeneID" id="115468365"/>
<organism evidence="3 4">
    <name type="scientific">Microcaecilia unicolor</name>
    <dbReference type="NCBI Taxonomy" id="1415580"/>
    <lineage>
        <taxon>Eukaryota</taxon>
        <taxon>Metazoa</taxon>
        <taxon>Chordata</taxon>
        <taxon>Craniata</taxon>
        <taxon>Vertebrata</taxon>
        <taxon>Euteleostomi</taxon>
        <taxon>Amphibia</taxon>
        <taxon>Gymnophiona</taxon>
        <taxon>Siphonopidae</taxon>
        <taxon>Microcaecilia</taxon>
    </lineage>
</organism>
<dbReference type="Gene3D" id="2.60.40.150">
    <property type="entry name" value="C2 domain"/>
    <property type="match status" value="3"/>
</dbReference>
<dbReference type="InterPro" id="IPR037775">
    <property type="entry name" value="C2_C2CD3"/>
</dbReference>
<feature type="region of interest" description="Disordered" evidence="1">
    <location>
        <begin position="1"/>
        <end position="24"/>
    </location>
</feature>
<dbReference type="InterPro" id="IPR057537">
    <property type="entry name" value="C2_C2CD3_N"/>
</dbReference>
<dbReference type="InterPro" id="IPR035892">
    <property type="entry name" value="C2_domain_sf"/>
</dbReference>
<dbReference type="InterPro" id="IPR000008">
    <property type="entry name" value="C2_dom"/>
</dbReference>
<feature type="compositionally biased region" description="Polar residues" evidence="1">
    <location>
        <begin position="2427"/>
        <end position="2436"/>
    </location>
</feature>
<dbReference type="OrthoDB" id="79771at2759"/>
<feature type="domain" description="C2" evidence="2">
    <location>
        <begin position="1179"/>
        <end position="1347"/>
    </location>
</feature>
<dbReference type="Pfam" id="PF25339">
    <property type="entry name" value="C2_C2CD3_N"/>
    <property type="match status" value="1"/>
</dbReference>
<dbReference type="CTD" id="26005"/>
<feature type="domain" description="C2" evidence="2">
    <location>
        <begin position="994"/>
        <end position="1157"/>
    </location>
</feature>
<feature type="compositionally biased region" description="Polar residues" evidence="1">
    <location>
        <begin position="1611"/>
        <end position="1632"/>
    </location>
</feature>
<feature type="compositionally biased region" description="Basic and acidic residues" evidence="1">
    <location>
        <begin position="2202"/>
        <end position="2218"/>
    </location>
</feature>
<dbReference type="SUPFAM" id="SSF49562">
    <property type="entry name" value="C2 domain (Calcium/lipid-binding domain, CaLB)"/>
    <property type="match status" value="2"/>
</dbReference>
<feature type="compositionally biased region" description="Polar residues" evidence="1">
    <location>
        <begin position="270"/>
        <end position="281"/>
    </location>
</feature>
<dbReference type="PANTHER" id="PTHR21254:SF1">
    <property type="entry name" value="C2 DOMAIN-CONTAINING PROTEIN 3"/>
    <property type="match status" value="1"/>
</dbReference>
<evidence type="ECO:0000313" key="3">
    <source>
        <dbReference type="Proteomes" id="UP000515156"/>
    </source>
</evidence>
<dbReference type="CDD" id="cd08683">
    <property type="entry name" value="C2_C2cd3"/>
    <property type="match status" value="1"/>
</dbReference>
<protein>
    <submittedName>
        <fullName evidence="4">C2 domain-containing protein 3</fullName>
    </submittedName>
</protein>
<feature type="region of interest" description="Disordered" evidence="1">
    <location>
        <begin position="1587"/>
        <end position="1634"/>
    </location>
</feature>
<sequence>MKTRKGLPGSRRKKGASDVSPSTSLPPLVEGQLRCFLKLTVCKILWTIPKPPAPTIIRVRWWGETSDGTTFRPRDTTQLEQKAVKTTTRYAIRCGPKQFASYLTDMDVLVLEVMTKLDHLPIGRVQVQGLPHLSPDHPIGGFFTIVSPTSEKLGELKVSLALEPLSDTYDSSSSLLSTDISLDTAIPKQALQGRDEFSKPTLVVASDPQKLAGTVSGKESVSNSRAATPRGKDHLYFQENSETRKDYFMGPVSQSELLKYQEENRPKKQISFSHSSEQEPQSKPAGGNHSDAHPLPVKSPVTKDLLSALLDQGNKLRNAMVVSSMKANLDTAVGEVNPSPKKKVYKMAKSQVTLPSSKGLFQNLLDNSVVSPTKNPLHFSVEDPDQNFDTLSESRTIQLLLGSDPFPLRDWNGTESPPDSLCIGSDICDNSELNDPHYDQSLLEKLFYSAPKSNSSLSDFLSDEDDGEVQVNRETMKKSVQRNGSGDLSISRKASDSQVHDLKEMEAEKNTSSKRPSNGDTLELTEEAPIVNLTLDRLALLGRIHLARVIIESLKIPSDNIQITQAKQANKGKPPRPASSVKRTFFVEYHFPVASSKNTTGQISFATEITRVASSKISGGVVNFQQRFVFPVHFSGIMIEHWWNSDMAFRIFLRKGTQKKPEQVGTAALSLRNIIQSELLSLRCDLPVQLVEGANEKTQIGPLKVSLELSRDSKDFGSVSTRASCIAQPPTSYAVSSPRVKVLETERDLTRVERSHVKVISYDSPRKSSETHQKAIEVPLASMVQQPQSVQLPESASLLRHVSGSAEENSSMLLHVIVMVPDGKDFVPGEKEMCSPCNLYLNCKLFSTHEATRSPVVWGTPQPSFNFSQVAPVSLTRTLLERMKNNVMIIEVWNKVMSPGKDRLLGLVKLPLHQLYMSFSDPKISHLLLQAQYPVVAVDSYMPVIDVFTGHRNGNLRVLLAMGSSDQVMTLQRLKNDEGIVPSFIQRPEHFLDLPPTSLPVVERNMDGLAEHIFEIHVENVKGLTPLQSTVWGEADCYVQYCFPFQQTSSGVLKETELLEHGVILKPVRSSTTLCTPDPVFNDRRSHSLVVPTDVPVQRLLLSAFSTQGLTSGGGIHFEVWCRYYYPNVRDQMVAKGILPLSRLCAMVTMQHHEEVDIQTFNLPLIPREESTEKRHLQSSGLLNVSVKYRRTLKTVQGVLAARAVPISVQLHRASGLQAAARVVAERDPSFQYIANVGVNAYVSMQLSFLPNDQKRSTRAVARTFFPEFDHHTEFSCNLVIQRSSGEVCSLAELLQFAEIIFFIHHQNIQKGTGITGIPSSQDHILGIVRVPTKDLLTRRSGITGWYPVTLPQVLMPSQSESVMQAVVGGLELSIAFVHLMDRERVMEAARTLGWNEVEHHDDNVDEWQQKGDLVTCTVSLPRVWLPVHCLLFAGQDCIHKSTYCYLRYKLYSNEAVCSSLKRPKLTEDEKLATVKFDLINTVELRRHPQLLWYLHEERLEIQVWRAYGKDTNEERPFNTDRLIGCAYVDLVALGEKSSSTLTVSGVYPLFKRNALDLSGAAIRVHVALTPAYPQADSTRRLSYAEDVSYTDDEDRASSLGLSDKEKPVSEIQSTPNPNTHAPGQNTASQETPEVDLENTFAASITVERAMHLSLKGIPLTERTIATPSCCVSFADAGSETPVTTSVIENTDSPVWNFQQQARLSKELLLDSQQTLVFKVWHKTDIERVIGFASVDLSPLLSGFQSVCGWYNISDFSGHCQGQIKVCITPLEAVFHLKEEKLARSQSREPIMSVPAQSSLVFPGGPVHAYFPNYIPPSSELLMKNSTSQDTGLRTLDSRSIYPGNWTSRHEEHMENIRRFHESLQQAEWNTHSVGELDAQSRSSSSSLLTALRRNLSELDEIQRYFNQKLKRSFMPLDHDRSPKKNQDILGGQQESVTAVLDTNTHNLLEKSKQLVSQVGNLIDDLQVISKDVKEPFTMPSNNIENKTPEGPPFTQYKRNVEPVIQEQRAVEAKSTHMNTPLFSSLGSLSFRRDPDDTFEEQAVIRNEAYLPIGQNLSKKCSNNFVQSCTSLSIPCQKDVEVLPMVRQNECTLKVECSHEDTSAFPSLETCGSRRGMLDEFLNRAVPEQENLTEEPENAIQSCSEEDYEENIIEPRTLNEVTAMTDKTSPWSSILSEPEQEPRRQSLDVGSMEQSGSTESLFEDKQVVSLVQEDHEKTTSAAKASDFQSTEDSIASLEREDLRGSDGDIETDDSEPLQLPQSSRNHHVREKSLDGINFNTSQSLKHEEAEDLGTECKSQRFSRKPIHLLGGGDCEVSQGNTITTLGKSEPSDSDFEQCDDTNEDLHFNKSMQYKSSRCIGNSDSECLRYLSTTLDKTAKTEIALSDPVLVPNFFLPPQHLEASMRMLRYSNFSTSTASKKGSDATLADSTSRSISFQKHKRPKTNLIPAELPKKETDRIARIFAARFSSKE</sequence>
<dbReference type="PANTHER" id="PTHR21254">
    <property type="entry name" value="C2 DOMAIN-CONTAINING PROTEIN 3"/>
    <property type="match status" value="1"/>
</dbReference>
<dbReference type="Pfam" id="PF00168">
    <property type="entry name" value="C2"/>
    <property type="match status" value="3"/>
</dbReference>
<feature type="compositionally biased region" description="Basic and acidic residues" evidence="1">
    <location>
        <begin position="493"/>
        <end position="511"/>
    </location>
</feature>
<feature type="region of interest" description="Disordered" evidence="1">
    <location>
        <begin position="210"/>
        <end position="239"/>
    </location>
</feature>
<gene>
    <name evidence="4" type="primary">C2CD3</name>
</gene>
<feature type="domain" description="C2" evidence="2">
    <location>
        <begin position="1622"/>
        <end position="1751"/>
    </location>
</feature>
<feature type="region of interest" description="Disordered" evidence="1">
    <location>
        <begin position="2169"/>
        <end position="2290"/>
    </location>
</feature>
<evidence type="ECO:0000256" key="1">
    <source>
        <dbReference type="SAM" id="MobiDB-lite"/>
    </source>
</evidence>
<dbReference type="GO" id="GO:0071539">
    <property type="term" value="P:protein localization to centrosome"/>
    <property type="evidence" value="ECO:0007669"/>
    <property type="project" value="TreeGrafter"/>
</dbReference>
<feature type="domain" description="C2" evidence="2">
    <location>
        <begin position="798"/>
        <end position="928"/>
    </location>
</feature>
<dbReference type="GO" id="GO:0061511">
    <property type="term" value="P:centriole elongation"/>
    <property type="evidence" value="ECO:0007669"/>
    <property type="project" value="TreeGrafter"/>
</dbReference>
<dbReference type="CDD" id="cd00030">
    <property type="entry name" value="C2"/>
    <property type="match status" value="1"/>
</dbReference>
<accession>A0A6P7XK90</accession>
<feature type="compositionally biased region" description="Polar residues" evidence="1">
    <location>
        <begin position="217"/>
        <end position="226"/>
    </location>
</feature>
<feature type="compositionally biased region" description="Basic and acidic residues" evidence="1">
    <location>
        <begin position="2237"/>
        <end position="2246"/>
    </location>
</feature>
<evidence type="ECO:0000259" key="2">
    <source>
        <dbReference type="PROSITE" id="PS50004"/>
    </source>
</evidence>
<feature type="compositionally biased region" description="Basic residues" evidence="1">
    <location>
        <begin position="1"/>
        <end position="14"/>
    </location>
</feature>
<feature type="compositionally biased region" description="Basic and acidic residues" evidence="1">
    <location>
        <begin position="230"/>
        <end position="239"/>
    </location>
</feature>
<dbReference type="GO" id="GO:0034451">
    <property type="term" value="C:centriolar satellite"/>
    <property type="evidence" value="ECO:0007669"/>
    <property type="project" value="TreeGrafter"/>
</dbReference>
<dbReference type="GO" id="GO:0005814">
    <property type="term" value="C:centriole"/>
    <property type="evidence" value="ECO:0007669"/>
    <property type="project" value="TreeGrafter"/>
</dbReference>
<feature type="compositionally biased region" description="Polar residues" evidence="1">
    <location>
        <begin position="2219"/>
        <end position="2233"/>
    </location>
</feature>
<dbReference type="SMART" id="SM00239">
    <property type="entry name" value="C2"/>
    <property type="match status" value="4"/>
</dbReference>
<dbReference type="PROSITE" id="PS50004">
    <property type="entry name" value="C2"/>
    <property type="match status" value="4"/>
</dbReference>
<dbReference type="FunCoup" id="A0A6P7XK90">
    <property type="interactions" value="1675"/>
</dbReference>
<dbReference type="InParanoid" id="A0A6P7XK90"/>
<dbReference type="GO" id="GO:0060271">
    <property type="term" value="P:cilium assembly"/>
    <property type="evidence" value="ECO:0007669"/>
    <property type="project" value="TreeGrafter"/>
</dbReference>
<name>A0A6P7XK90_9AMPH</name>
<feature type="region of interest" description="Disordered" evidence="1">
    <location>
        <begin position="474"/>
        <end position="521"/>
    </location>
</feature>